<feature type="transmembrane region" description="Helical" evidence="2">
    <location>
        <begin position="7"/>
        <end position="26"/>
    </location>
</feature>
<dbReference type="InterPro" id="IPR050721">
    <property type="entry name" value="Trk_Ktr_HKT_K-transport"/>
</dbReference>
<keyword evidence="2" id="KW-0472">Membrane</keyword>
<dbReference type="AlphaFoldDB" id="C8X0Z4"/>
<dbReference type="GO" id="GO:0008324">
    <property type="term" value="F:monoatomic cation transmembrane transporter activity"/>
    <property type="evidence" value="ECO:0007669"/>
    <property type="project" value="InterPro"/>
</dbReference>
<dbReference type="Gene3D" id="1.10.287.70">
    <property type="match status" value="1"/>
</dbReference>
<feature type="domain" description="RCK N-terminal" evidence="3">
    <location>
        <begin position="99"/>
        <end position="215"/>
    </location>
</feature>
<dbReference type="PROSITE" id="PS51201">
    <property type="entry name" value="RCK_N"/>
    <property type="match status" value="1"/>
</dbReference>
<reference evidence="6" key="1">
    <citation type="submission" date="2009-09" db="EMBL/GenBank/DDBJ databases">
        <title>The complete chromosome of Desulfohalobium retbaense DSM 5692.</title>
        <authorList>
            <consortium name="US DOE Joint Genome Institute (JGI-PGF)"/>
            <person name="Lucas S."/>
            <person name="Copeland A."/>
            <person name="Lapidus A."/>
            <person name="Glavina del Rio T."/>
            <person name="Dalin E."/>
            <person name="Tice H."/>
            <person name="Bruce D."/>
            <person name="Goodwin L."/>
            <person name="Pitluck S."/>
            <person name="Kyrpides N."/>
            <person name="Mavromatis K."/>
            <person name="Ivanova N."/>
            <person name="Mikhailova N."/>
            <person name="Munk A.C."/>
            <person name="Brettin T."/>
            <person name="Detter J.C."/>
            <person name="Han C."/>
            <person name="Tapia R."/>
            <person name="Larimer F."/>
            <person name="Land M."/>
            <person name="Hauser L."/>
            <person name="Markowitz V."/>
            <person name="Cheng J.-F."/>
            <person name="Hugenholtz P."/>
            <person name="Woyke T."/>
            <person name="Wu D."/>
            <person name="Spring S."/>
            <person name="Klenk H.-P."/>
            <person name="Eisen J.A."/>
        </authorList>
    </citation>
    <scope>NUCLEOTIDE SEQUENCE [LARGE SCALE GENOMIC DNA]</scope>
    <source>
        <strain evidence="6">DSM 5692</strain>
    </source>
</reference>
<feature type="domain" description="RCK C-terminal" evidence="4">
    <location>
        <begin position="235"/>
        <end position="324"/>
    </location>
</feature>
<dbReference type="Pfam" id="PF07885">
    <property type="entry name" value="Ion_trans_2"/>
    <property type="match status" value="1"/>
</dbReference>
<dbReference type="SUPFAM" id="SSF81324">
    <property type="entry name" value="Voltage-gated potassium channels"/>
    <property type="match status" value="1"/>
</dbReference>
<dbReference type="PANTHER" id="PTHR43833">
    <property type="entry name" value="POTASSIUM CHANNEL PROTEIN 2-RELATED-RELATED"/>
    <property type="match status" value="1"/>
</dbReference>
<dbReference type="SUPFAM" id="SSF116726">
    <property type="entry name" value="TrkA C-terminal domain-like"/>
    <property type="match status" value="1"/>
</dbReference>
<gene>
    <name evidence="5" type="ordered locus">Dret_0800</name>
</gene>
<dbReference type="InterPro" id="IPR036291">
    <property type="entry name" value="NAD(P)-bd_dom_sf"/>
</dbReference>
<dbReference type="Proteomes" id="UP000001052">
    <property type="component" value="Chromosome"/>
</dbReference>
<evidence type="ECO:0000313" key="5">
    <source>
        <dbReference type="EMBL" id="ACV68091.1"/>
    </source>
</evidence>
<dbReference type="OrthoDB" id="9781411at2"/>
<dbReference type="Gene3D" id="3.30.70.1450">
    <property type="entry name" value="Regulator of K+ conductance, C-terminal domain"/>
    <property type="match status" value="1"/>
</dbReference>
<keyword evidence="2" id="KW-0812">Transmembrane</keyword>
<dbReference type="EMBL" id="CP001734">
    <property type="protein sequence ID" value="ACV68091.1"/>
    <property type="molecule type" value="Genomic_DNA"/>
</dbReference>
<organism evidence="5 6">
    <name type="scientific">Desulfohalobium retbaense (strain ATCC 49708 / DSM 5692 / JCM 16813 / HR100)</name>
    <dbReference type="NCBI Taxonomy" id="485915"/>
    <lineage>
        <taxon>Bacteria</taxon>
        <taxon>Pseudomonadati</taxon>
        <taxon>Thermodesulfobacteriota</taxon>
        <taxon>Desulfovibrionia</taxon>
        <taxon>Desulfovibrionales</taxon>
        <taxon>Desulfohalobiaceae</taxon>
        <taxon>Desulfohalobium</taxon>
    </lineage>
</organism>
<reference evidence="5 6" key="2">
    <citation type="journal article" date="2010" name="Stand. Genomic Sci.">
        <title>Complete genome sequence of Desulfohalobium retbaense type strain (HR(100)).</title>
        <authorList>
            <person name="Spring S."/>
            <person name="Nolan M."/>
            <person name="Lapidus A."/>
            <person name="Glavina Del Rio T."/>
            <person name="Copeland A."/>
            <person name="Tice H."/>
            <person name="Cheng J.F."/>
            <person name="Lucas S."/>
            <person name="Land M."/>
            <person name="Chen F."/>
            <person name="Bruce D."/>
            <person name="Goodwin L."/>
            <person name="Pitluck S."/>
            <person name="Ivanova N."/>
            <person name="Mavromatis K."/>
            <person name="Mikhailova N."/>
            <person name="Pati A."/>
            <person name="Chen A."/>
            <person name="Palaniappan K."/>
            <person name="Hauser L."/>
            <person name="Chang Y.J."/>
            <person name="Jeffries C.D."/>
            <person name="Munk C."/>
            <person name="Kiss H."/>
            <person name="Chain P."/>
            <person name="Han C."/>
            <person name="Brettin T."/>
            <person name="Detter J.C."/>
            <person name="Schuler E."/>
            <person name="Goker M."/>
            <person name="Rohde M."/>
            <person name="Bristow J."/>
            <person name="Eisen J.A."/>
            <person name="Markowitz V."/>
            <person name="Hugenholtz P."/>
            <person name="Kyrpides N.C."/>
            <person name="Klenk H.P."/>
        </authorList>
    </citation>
    <scope>NUCLEOTIDE SEQUENCE [LARGE SCALE GENOMIC DNA]</scope>
    <source>
        <strain evidence="5 6">DSM 5692</strain>
    </source>
</reference>
<evidence type="ECO:0000259" key="3">
    <source>
        <dbReference type="PROSITE" id="PS51201"/>
    </source>
</evidence>
<evidence type="ECO:0000256" key="2">
    <source>
        <dbReference type="SAM" id="Phobius"/>
    </source>
</evidence>
<proteinExistence type="predicted"/>
<evidence type="ECO:0000313" key="6">
    <source>
        <dbReference type="Proteomes" id="UP000001052"/>
    </source>
</evidence>
<dbReference type="STRING" id="485915.Dret_0800"/>
<dbReference type="GO" id="GO:0005886">
    <property type="term" value="C:plasma membrane"/>
    <property type="evidence" value="ECO:0007669"/>
    <property type="project" value="UniProtKB-SubCell"/>
</dbReference>
<comment type="subcellular location">
    <subcellularLocation>
        <location evidence="1">Cell membrane</location>
        <topology evidence="1">Multi-pass membrane protein</topology>
    </subcellularLocation>
</comment>
<evidence type="ECO:0000256" key="1">
    <source>
        <dbReference type="ARBA" id="ARBA00004651"/>
    </source>
</evidence>
<name>C8X0Z4_DESRD</name>
<dbReference type="InterPro" id="IPR003148">
    <property type="entry name" value="RCK_N"/>
</dbReference>
<dbReference type="HOGENOM" id="CLU_050982_0_1_7"/>
<sequence length="331" mass="36475">MGGGALILVFAYGMFIYMGLEGWGALDSFYQTVITLSTVGFEEVYDLSPQAKFHTSMLILAGVGSFAYIVGSFTQILVEGQLRSLWEKRRMQRFIDALEDHFIVCGYGRIGSVVAKELHREGYGVVVIDNAPEVLDELEQSDLLFIAGDATSDQILLRAGLKRARAIIAALDADAENVYVTLTSKQMVPKLLVIARAANEQSIQKLEYAGADRVLTPHVLGGMRMAQLVLRPTVTDFLDLAMQGKHIDLQMEELEISPGSWLVGKDMLHSEIRPRFNLIVIAIQKPDGSMIFNPQSDTVIEVRDTLVVVGNRNDLDALEEITTASHTLDAS</sequence>
<dbReference type="Pfam" id="PF02254">
    <property type="entry name" value="TrkA_N"/>
    <property type="match status" value="1"/>
</dbReference>
<dbReference type="eggNOG" id="COG1226">
    <property type="taxonomic scope" value="Bacteria"/>
</dbReference>
<dbReference type="Pfam" id="PF02080">
    <property type="entry name" value="TrkA_C"/>
    <property type="match status" value="1"/>
</dbReference>
<dbReference type="PANTHER" id="PTHR43833:SF9">
    <property type="entry name" value="POTASSIUM CHANNEL PROTEIN YUGO-RELATED"/>
    <property type="match status" value="1"/>
</dbReference>
<protein>
    <submittedName>
        <fullName evidence="5">TrkA-N domain protein</fullName>
    </submittedName>
</protein>
<accession>C8X0Z4</accession>
<dbReference type="eggNOG" id="COG3273">
    <property type="taxonomic scope" value="Bacteria"/>
</dbReference>
<dbReference type="Gene3D" id="3.40.50.720">
    <property type="entry name" value="NAD(P)-binding Rossmann-like Domain"/>
    <property type="match status" value="1"/>
</dbReference>
<dbReference type="GO" id="GO:0006813">
    <property type="term" value="P:potassium ion transport"/>
    <property type="evidence" value="ECO:0007669"/>
    <property type="project" value="InterPro"/>
</dbReference>
<dbReference type="KEGG" id="drt:Dret_0800"/>
<dbReference type="InterPro" id="IPR013099">
    <property type="entry name" value="K_chnl_dom"/>
</dbReference>
<keyword evidence="2" id="KW-1133">Transmembrane helix</keyword>
<feature type="transmembrane region" description="Helical" evidence="2">
    <location>
        <begin position="57"/>
        <end position="78"/>
    </location>
</feature>
<dbReference type="PROSITE" id="PS51202">
    <property type="entry name" value="RCK_C"/>
    <property type="match status" value="1"/>
</dbReference>
<keyword evidence="6" id="KW-1185">Reference proteome</keyword>
<dbReference type="InterPro" id="IPR006037">
    <property type="entry name" value="RCK_C"/>
</dbReference>
<dbReference type="SUPFAM" id="SSF51735">
    <property type="entry name" value="NAD(P)-binding Rossmann-fold domains"/>
    <property type="match status" value="1"/>
</dbReference>
<dbReference type="InterPro" id="IPR036721">
    <property type="entry name" value="RCK_C_sf"/>
</dbReference>
<evidence type="ECO:0000259" key="4">
    <source>
        <dbReference type="PROSITE" id="PS51202"/>
    </source>
</evidence>